<gene>
    <name evidence="1" type="ORF">AA314_09084</name>
    <name evidence="2" type="ORF">ATI61_111402</name>
</gene>
<keyword evidence="4" id="KW-1185">Reference proteome</keyword>
<dbReference type="KEGG" id="age:AA314_09084"/>
<dbReference type="EMBL" id="CP011509">
    <property type="protein sequence ID" value="AKJ07458.1"/>
    <property type="molecule type" value="Genomic_DNA"/>
</dbReference>
<dbReference type="EMBL" id="QUMU01000011">
    <property type="protein sequence ID" value="REG26851.1"/>
    <property type="molecule type" value="Genomic_DNA"/>
</dbReference>
<proteinExistence type="predicted"/>
<accession>A0AAC8QGT2</accession>
<reference evidence="2 4" key="2">
    <citation type="submission" date="2018-08" db="EMBL/GenBank/DDBJ databases">
        <title>Genomic Encyclopedia of Archaeal and Bacterial Type Strains, Phase II (KMG-II): from individual species to whole genera.</title>
        <authorList>
            <person name="Goeker M."/>
        </authorList>
    </citation>
    <scope>NUCLEOTIDE SEQUENCE [LARGE SCALE GENOMIC DNA]</scope>
    <source>
        <strain evidence="2 4">DSM 2261</strain>
    </source>
</reference>
<name>A0AAC8QGT2_9BACT</name>
<dbReference type="RefSeq" id="WP_047860474.1">
    <property type="nucleotide sequence ID" value="NZ_CP011509.1"/>
</dbReference>
<sequence length="138" mass="15857">MAEQKREWSFGKHHIWLEPPDVLVVKYDGDVRLEDARRVMEIFQEVGSQTPFHALIHFGEANMEKDARAHMMQHARAEWFKGIVGVGGNMVQRAVSKTMMVALYITGKWTVESDFVETEEQARAAITRQRTKRLNSAA</sequence>
<evidence type="ECO:0000313" key="2">
    <source>
        <dbReference type="EMBL" id="REG26851.1"/>
    </source>
</evidence>
<protein>
    <submittedName>
        <fullName evidence="1">Uncharacterized protein</fullName>
    </submittedName>
</protein>
<dbReference type="Proteomes" id="UP000035579">
    <property type="component" value="Chromosome"/>
</dbReference>
<evidence type="ECO:0000313" key="1">
    <source>
        <dbReference type="EMBL" id="AKJ07458.1"/>
    </source>
</evidence>
<dbReference type="AlphaFoldDB" id="A0AAC8QGT2"/>
<dbReference type="Proteomes" id="UP000256345">
    <property type="component" value="Unassembled WGS sequence"/>
</dbReference>
<evidence type="ECO:0000313" key="4">
    <source>
        <dbReference type="Proteomes" id="UP000256345"/>
    </source>
</evidence>
<organism evidence="1 3">
    <name type="scientific">Archangium gephyra</name>
    <dbReference type="NCBI Taxonomy" id="48"/>
    <lineage>
        <taxon>Bacteria</taxon>
        <taxon>Pseudomonadati</taxon>
        <taxon>Myxococcota</taxon>
        <taxon>Myxococcia</taxon>
        <taxon>Myxococcales</taxon>
        <taxon>Cystobacterineae</taxon>
        <taxon>Archangiaceae</taxon>
        <taxon>Archangium</taxon>
    </lineage>
</organism>
<evidence type="ECO:0000313" key="3">
    <source>
        <dbReference type="Proteomes" id="UP000035579"/>
    </source>
</evidence>
<reference evidence="1 3" key="1">
    <citation type="submission" date="2015-05" db="EMBL/GenBank/DDBJ databases">
        <title>Genome assembly of Archangium gephyra DSM 2261.</title>
        <authorList>
            <person name="Sharma G."/>
            <person name="Subramanian S."/>
        </authorList>
    </citation>
    <scope>NUCLEOTIDE SEQUENCE [LARGE SCALE GENOMIC DNA]</scope>
    <source>
        <strain evidence="1 3">DSM 2261</strain>
    </source>
</reference>